<dbReference type="Pfam" id="PF02687">
    <property type="entry name" value="FtsX"/>
    <property type="match status" value="2"/>
</dbReference>
<dbReference type="EMBL" id="CP108264">
    <property type="protein sequence ID" value="WTU78677.1"/>
    <property type="molecule type" value="Genomic_DNA"/>
</dbReference>
<evidence type="ECO:0000256" key="5">
    <source>
        <dbReference type="ARBA" id="ARBA00023136"/>
    </source>
</evidence>
<feature type="transmembrane region" description="Helical" evidence="7">
    <location>
        <begin position="428"/>
        <end position="447"/>
    </location>
</feature>
<feature type="transmembrane region" description="Helical" evidence="7">
    <location>
        <begin position="335"/>
        <end position="357"/>
    </location>
</feature>
<dbReference type="PANTHER" id="PTHR30572:SF4">
    <property type="entry name" value="ABC TRANSPORTER PERMEASE YTRF"/>
    <property type="match status" value="1"/>
</dbReference>
<sequence length="833" mass="83918">MRSNGLARAAVRCRPAAFAGTFIALLMTVAIVSACGILLESGARASVPPTRYAAVPVVVAADQQIRFQAGSGEGSYEVSARVPERARVDAALLERLAPLGRAVPDVLFPVRDAAGRTVEASGWASTAFTGTRLAAGRAPAAGEVVLGGGANPSVGDRVTLETPVGEREFRVVGHAQAPGVWFSDPDARALSGHPGTLDAIALLPAAAADPVAPAGSVASATSATSAGSATSATSAGSATSVASAGTLAARAEAAVRGEAQVLTGAARAVDPRLDGAKELLFGLGGSFGGTATLVAVFTAAATVALSVGQRSREFALLRAVGATPRQIRRTVATEALLLAPVAGALGCLPGIGLAAWWFGALKDKGAIPEPVELAVSWIPLVSAIGIGLLTALLAGWAASRRPARIRPGQALAAAAVERLRPGWIRTPLGLAALAGGAACAGLAASSAGADAANASLGVVMLFMLAVALLGPLIARACTAVLGLPLRVSGATGSLAAANSRAHARRLASAITPIVLAMAFSSTLVFLHTSEERAIAQQQRAGLLADHVITDPRSGAGAGAGAADGTGAAVAITRTSVLAMLGSGGERRLQSASAQGISGDLTRVQDLGVREGSLDRLTPGTIAVDRTIADSAYVSVGDRLELRLPDGTRVTPEIAAVYTRGLGLGEITLPAADLTGHTTAGRPTELLVRGPAPEGAGPVTDREAWTTAQSVDRELGAWANTTMAAVLGGFAAVTAANTLAMTVLDRRRELRMLRLVGSTRRQVLRMLRWETLLIAGAGITLGSAIALATLYPLAQAVTGTAPYIPPLLYASFAAGILALALASTTLPARRALRT</sequence>
<evidence type="ECO:0000256" key="1">
    <source>
        <dbReference type="ARBA" id="ARBA00004651"/>
    </source>
</evidence>
<comment type="similarity">
    <text evidence="6">Belongs to the ABC-4 integral membrane protein family.</text>
</comment>
<dbReference type="AlphaFoldDB" id="A0AAU2K323"/>
<feature type="transmembrane region" description="Helical" evidence="7">
    <location>
        <begin position="377"/>
        <end position="398"/>
    </location>
</feature>
<dbReference type="PANTHER" id="PTHR30572">
    <property type="entry name" value="MEMBRANE COMPONENT OF TRANSPORTER-RELATED"/>
    <property type="match status" value="1"/>
</dbReference>
<dbReference type="GO" id="GO:0022857">
    <property type="term" value="F:transmembrane transporter activity"/>
    <property type="evidence" value="ECO:0007669"/>
    <property type="project" value="TreeGrafter"/>
</dbReference>
<feature type="transmembrane region" description="Helical" evidence="7">
    <location>
        <begin position="279"/>
        <end position="308"/>
    </location>
</feature>
<evidence type="ECO:0000256" key="4">
    <source>
        <dbReference type="ARBA" id="ARBA00022989"/>
    </source>
</evidence>
<dbReference type="InterPro" id="IPR050250">
    <property type="entry name" value="Macrolide_Exporter_MacB"/>
</dbReference>
<dbReference type="InterPro" id="IPR003838">
    <property type="entry name" value="ABC3_permease_C"/>
</dbReference>
<keyword evidence="2" id="KW-1003">Cell membrane</keyword>
<keyword evidence="4 7" id="KW-1133">Transmembrane helix</keyword>
<accession>A0AAU2K323</accession>
<evidence type="ECO:0000256" key="6">
    <source>
        <dbReference type="ARBA" id="ARBA00038076"/>
    </source>
</evidence>
<organism evidence="9">
    <name type="scientific">Streptomyces sp. NBC_00049</name>
    <dbReference type="NCBI Taxonomy" id="2903617"/>
    <lineage>
        <taxon>Bacteria</taxon>
        <taxon>Bacillati</taxon>
        <taxon>Actinomycetota</taxon>
        <taxon>Actinomycetes</taxon>
        <taxon>Kitasatosporales</taxon>
        <taxon>Streptomycetaceae</taxon>
        <taxon>Streptomyces</taxon>
    </lineage>
</organism>
<evidence type="ECO:0000313" key="9">
    <source>
        <dbReference type="EMBL" id="WTU78677.1"/>
    </source>
</evidence>
<evidence type="ECO:0000256" key="2">
    <source>
        <dbReference type="ARBA" id="ARBA00022475"/>
    </source>
</evidence>
<feature type="transmembrane region" description="Helical" evidence="7">
    <location>
        <begin position="770"/>
        <end position="793"/>
    </location>
</feature>
<protein>
    <submittedName>
        <fullName evidence="9">ABC transporter permease</fullName>
    </submittedName>
</protein>
<name>A0AAU2K323_9ACTN</name>
<evidence type="ECO:0000259" key="8">
    <source>
        <dbReference type="Pfam" id="PF02687"/>
    </source>
</evidence>
<feature type="domain" description="ABC3 transporter permease C-terminal" evidence="8">
    <location>
        <begin position="723"/>
        <end position="832"/>
    </location>
</feature>
<keyword evidence="3 7" id="KW-0812">Transmembrane</keyword>
<proteinExistence type="inferred from homology"/>
<keyword evidence="5 7" id="KW-0472">Membrane</keyword>
<feature type="domain" description="ABC3 transporter permease C-terminal" evidence="8">
    <location>
        <begin position="286"/>
        <end position="405"/>
    </location>
</feature>
<evidence type="ECO:0000256" key="3">
    <source>
        <dbReference type="ARBA" id="ARBA00022692"/>
    </source>
</evidence>
<dbReference type="PROSITE" id="PS51257">
    <property type="entry name" value="PROKAR_LIPOPROTEIN"/>
    <property type="match status" value="1"/>
</dbReference>
<reference evidence="9" key="1">
    <citation type="submission" date="2022-10" db="EMBL/GenBank/DDBJ databases">
        <title>The complete genomes of actinobacterial strains from the NBC collection.</title>
        <authorList>
            <person name="Joergensen T.S."/>
            <person name="Alvarez Arevalo M."/>
            <person name="Sterndorff E.B."/>
            <person name="Faurdal D."/>
            <person name="Vuksanovic O."/>
            <person name="Mourched A.-S."/>
            <person name="Charusanti P."/>
            <person name="Shaw S."/>
            <person name="Blin K."/>
            <person name="Weber T."/>
        </authorList>
    </citation>
    <scope>NUCLEOTIDE SEQUENCE</scope>
    <source>
        <strain evidence="9">NBC_00049</strain>
    </source>
</reference>
<comment type="subcellular location">
    <subcellularLocation>
        <location evidence="1">Cell membrane</location>
        <topology evidence="1">Multi-pass membrane protein</topology>
    </subcellularLocation>
</comment>
<feature type="transmembrane region" description="Helical" evidence="7">
    <location>
        <begin position="805"/>
        <end position="827"/>
    </location>
</feature>
<feature type="transmembrane region" description="Helical" evidence="7">
    <location>
        <begin position="459"/>
        <end position="485"/>
    </location>
</feature>
<dbReference type="GO" id="GO:0005886">
    <property type="term" value="C:plasma membrane"/>
    <property type="evidence" value="ECO:0007669"/>
    <property type="project" value="UniProtKB-SubCell"/>
</dbReference>
<evidence type="ECO:0000256" key="7">
    <source>
        <dbReference type="SAM" id="Phobius"/>
    </source>
</evidence>
<gene>
    <name evidence="9" type="ORF">OG327_11380</name>
</gene>
<feature type="transmembrane region" description="Helical" evidence="7">
    <location>
        <begin position="722"/>
        <end position="743"/>
    </location>
</feature>
<feature type="transmembrane region" description="Helical" evidence="7">
    <location>
        <begin position="506"/>
        <end position="526"/>
    </location>
</feature>